<dbReference type="OrthoDB" id="1419902at2759"/>
<protein>
    <submittedName>
        <fullName evidence="2">Uncharacterized protein LOC108994566</fullName>
    </submittedName>
</protein>
<dbReference type="Gramene" id="Jr14_19380_p1">
    <property type="protein sequence ID" value="cds.Jr14_19380_p1"/>
    <property type="gene ID" value="Jr14_19380"/>
</dbReference>
<dbReference type="PANTHER" id="PTHR47074:SF48">
    <property type="entry name" value="POLYNUCLEOTIDYL TRANSFERASE, RIBONUCLEASE H-LIKE SUPERFAMILY PROTEIN"/>
    <property type="match status" value="1"/>
</dbReference>
<accession>A0A2I4F143</accession>
<gene>
    <name evidence="2" type="primary">LOC108994566</name>
</gene>
<dbReference type="Proteomes" id="UP000235220">
    <property type="component" value="Chromosome 14"/>
</dbReference>
<dbReference type="PANTHER" id="PTHR47074">
    <property type="entry name" value="BNAC02G40300D PROTEIN"/>
    <property type="match status" value="1"/>
</dbReference>
<evidence type="ECO:0000313" key="2">
    <source>
        <dbReference type="RefSeq" id="XP_018825362.1"/>
    </source>
</evidence>
<evidence type="ECO:0000313" key="1">
    <source>
        <dbReference type="Proteomes" id="UP000235220"/>
    </source>
</evidence>
<keyword evidence="1" id="KW-1185">Reference proteome</keyword>
<dbReference type="KEGG" id="jre:108994566"/>
<sequence>MNVHAIWVCTAAADVWGGENSIFSKWRRHFSDFQLLWTELVTILNKESIELTSFVMYHLWARRNAFIFQNQFSQPVTVTTRAQSELSLFREFNTANRSRAEGSTTSSLLGTWKPPNQPFVKVNFDAAFIEGNDRMGMGIIIRDHARSLKACLHASRDHIHSVFQAEGVALHRAMVLGLEKFDR</sequence>
<dbReference type="InterPro" id="IPR052929">
    <property type="entry name" value="RNase_H-like_EbsB-rel"/>
</dbReference>
<reference evidence="2" key="1">
    <citation type="submission" date="2025-08" db="UniProtKB">
        <authorList>
            <consortium name="RefSeq"/>
        </authorList>
    </citation>
    <scope>IDENTIFICATION</scope>
    <source>
        <tissue evidence="2">Leaves</tissue>
    </source>
</reference>
<dbReference type="RefSeq" id="XP_018825362.1">
    <property type="nucleotide sequence ID" value="XM_018969817.1"/>
</dbReference>
<organism evidence="1 2">
    <name type="scientific">Juglans regia</name>
    <name type="common">English walnut</name>
    <dbReference type="NCBI Taxonomy" id="51240"/>
    <lineage>
        <taxon>Eukaryota</taxon>
        <taxon>Viridiplantae</taxon>
        <taxon>Streptophyta</taxon>
        <taxon>Embryophyta</taxon>
        <taxon>Tracheophyta</taxon>
        <taxon>Spermatophyta</taxon>
        <taxon>Magnoliopsida</taxon>
        <taxon>eudicotyledons</taxon>
        <taxon>Gunneridae</taxon>
        <taxon>Pentapetalae</taxon>
        <taxon>rosids</taxon>
        <taxon>fabids</taxon>
        <taxon>Fagales</taxon>
        <taxon>Juglandaceae</taxon>
        <taxon>Juglans</taxon>
    </lineage>
</organism>
<name>A0A2I4F143_JUGRE</name>
<dbReference type="GeneID" id="108994566"/>
<proteinExistence type="predicted"/>
<dbReference type="AlphaFoldDB" id="A0A2I4F143"/>